<accession>A0A2G8LAX2</accession>
<name>A0A2G8LAX2_STIJA</name>
<evidence type="ECO:0000313" key="7">
    <source>
        <dbReference type="Proteomes" id="UP000230750"/>
    </source>
</evidence>
<dbReference type="Pfam" id="PF00530">
    <property type="entry name" value="SRCR"/>
    <property type="match status" value="1"/>
</dbReference>
<comment type="caution">
    <text evidence="2">Lacks conserved residue(s) required for the propagation of feature annotation.</text>
</comment>
<evidence type="ECO:0000256" key="4">
    <source>
        <dbReference type="SAM" id="Phobius"/>
    </source>
</evidence>
<sequence length="434" mass="45904">MGHGPLLAAERKQDDALTTWNSFSSGVWTCSGLEESLSDCFHTTDVGGSCYALEMECLPAVATEFTVAVGTDSAVGGTVFAFVNGHWGTICIREYYGDEIAQAACRQVGYTDGMQLYVTRYPSEDPVLSISWCNYGESNIMNCRYDRLSSASSVNCLYDYDILTASCYNRDNATIVTYDNDDGEYAVASSISGVLFFLILCCCVGGICYCACCKRSNRRSRNGPNIAQTTTSVTSPPLVVPPPPYKDVVRVVPPPGQAPTGVYPPPGSNQGYPQPGGPGYQPVPTQPPGCPPSGGPGYPPAQGSGYPPAPGSGYHPTGYPSPSSVTSRISTTRVSPVGAPSNPLMAGPGYPTQSHPPPFSSTSASPYPGDIQLQPYPVNEKQGPPDQSSYQQGPPDQSSYQGVTPYPTAPGPPEEQQPPLATAPPIEKEVFDKV</sequence>
<feature type="compositionally biased region" description="Low complexity" evidence="3">
    <location>
        <begin position="300"/>
        <end position="337"/>
    </location>
</feature>
<comment type="caution">
    <text evidence="6">The sequence shown here is derived from an EMBL/GenBank/DDBJ whole genome shotgun (WGS) entry which is preliminary data.</text>
</comment>
<dbReference type="InterPro" id="IPR001190">
    <property type="entry name" value="SRCR"/>
</dbReference>
<feature type="compositionally biased region" description="Pro residues" evidence="3">
    <location>
        <begin position="407"/>
        <end position="416"/>
    </location>
</feature>
<dbReference type="Gene3D" id="3.10.250.10">
    <property type="entry name" value="SRCR-like domain"/>
    <property type="match status" value="1"/>
</dbReference>
<feature type="compositionally biased region" description="Pro residues" evidence="3">
    <location>
        <begin position="252"/>
        <end position="267"/>
    </location>
</feature>
<organism evidence="6 7">
    <name type="scientific">Stichopus japonicus</name>
    <name type="common">Sea cucumber</name>
    <dbReference type="NCBI Taxonomy" id="307972"/>
    <lineage>
        <taxon>Eukaryota</taxon>
        <taxon>Metazoa</taxon>
        <taxon>Echinodermata</taxon>
        <taxon>Eleutherozoa</taxon>
        <taxon>Echinozoa</taxon>
        <taxon>Holothuroidea</taxon>
        <taxon>Aspidochirotacea</taxon>
        <taxon>Aspidochirotida</taxon>
        <taxon>Stichopodidae</taxon>
        <taxon>Apostichopus</taxon>
    </lineage>
</organism>
<keyword evidence="4" id="KW-0812">Transmembrane</keyword>
<evidence type="ECO:0000259" key="5">
    <source>
        <dbReference type="PROSITE" id="PS50287"/>
    </source>
</evidence>
<proteinExistence type="predicted"/>
<dbReference type="Proteomes" id="UP000230750">
    <property type="component" value="Unassembled WGS sequence"/>
</dbReference>
<keyword evidence="4" id="KW-1133">Transmembrane helix</keyword>
<feature type="compositionally biased region" description="Polar residues" evidence="3">
    <location>
        <begin position="385"/>
        <end position="402"/>
    </location>
</feature>
<dbReference type="InterPro" id="IPR036772">
    <property type="entry name" value="SRCR-like_dom_sf"/>
</dbReference>
<dbReference type="SUPFAM" id="SSF56487">
    <property type="entry name" value="SRCR-like"/>
    <property type="match status" value="1"/>
</dbReference>
<dbReference type="GO" id="GO:0016020">
    <property type="term" value="C:membrane"/>
    <property type="evidence" value="ECO:0007669"/>
    <property type="project" value="InterPro"/>
</dbReference>
<dbReference type="STRING" id="307972.A0A2G8LAX2"/>
<feature type="domain" description="SRCR" evidence="5">
    <location>
        <begin position="65"/>
        <end position="168"/>
    </location>
</feature>
<dbReference type="PROSITE" id="PS50287">
    <property type="entry name" value="SRCR_2"/>
    <property type="match status" value="1"/>
</dbReference>
<keyword evidence="4" id="KW-0472">Membrane</keyword>
<feature type="region of interest" description="Disordered" evidence="3">
    <location>
        <begin position="245"/>
        <end position="434"/>
    </location>
</feature>
<evidence type="ECO:0000256" key="3">
    <source>
        <dbReference type="SAM" id="MobiDB-lite"/>
    </source>
</evidence>
<feature type="compositionally biased region" description="Pro residues" evidence="3">
    <location>
        <begin position="284"/>
        <end position="299"/>
    </location>
</feature>
<protein>
    <recommendedName>
        <fullName evidence="5">SRCR domain-containing protein</fullName>
    </recommendedName>
</protein>
<keyword evidence="1 2" id="KW-1015">Disulfide bond</keyword>
<dbReference type="AlphaFoldDB" id="A0A2G8LAX2"/>
<keyword evidence="7" id="KW-1185">Reference proteome</keyword>
<feature type="transmembrane region" description="Helical" evidence="4">
    <location>
        <begin position="194"/>
        <end position="212"/>
    </location>
</feature>
<evidence type="ECO:0000256" key="2">
    <source>
        <dbReference type="PROSITE-ProRule" id="PRU00196"/>
    </source>
</evidence>
<evidence type="ECO:0000256" key="1">
    <source>
        <dbReference type="ARBA" id="ARBA00023157"/>
    </source>
</evidence>
<dbReference type="EMBL" id="MRZV01000143">
    <property type="protein sequence ID" value="PIK57399.1"/>
    <property type="molecule type" value="Genomic_DNA"/>
</dbReference>
<gene>
    <name evidence="6" type="ORF">BSL78_05665</name>
</gene>
<feature type="disulfide bond" evidence="2">
    <location>
        <begin position="133"/>
        <end position="143"/>
    </location>
</feature>
<reference evidence="6 7" key="1">
    <citation type="journal article" date="2017" name="PLoS Biol.">
        <title>The sea cucumber genome provides insights into morphological evolution and visceral regeneration.</title>
        <authorList>
            <person name="Zhang X."/>
            <person name="Sun L."/>
            <person name="Yuan J."/>
            <person name="Sun Y."/>
            <person name="Gao Y."/>
            <person name="Zhang L."/>
            <person name="Li S."/>
            <person name="Dai H."/>
            <person name="Hamel J.F."/>
            <person name="Liu C."/>
            <person name="Yu Y."/>
            <person name="Liu S."/>
            <person name="Lin W."/>
            <person name="Guo K."/>
            <person name="Jin S."/>
            <person name="Xu P."/>
            <person name="Storey K.B."/>
            <person name="Huan P."/>
            <person name="Zhang T."/>
            <person name="Zhou Y."/>
            <person name="Zhang J."/>
            <person name="Lin C."/>
            <person name="Li X."/>
            <person name="Xing L."/>
            <person name="Huo D."/>
            <person name="Sun M."/>
            <person name="Wang L."/>
            <person name="Mercier A."/>
            <person name="Li F."/>
            <person name="Yang H."/>
            <person name="Xiang J."/>
        </authorList>
    </citation>
    <scope>NUCLEOTIDE SEQUENCE [LARGE SCALE GENOMIC DNA]</scope>
    <source>
        <strain evidence="6">Shaxun</strain>
        <tissue evidence="6">Muscle</tissue>
    </source>
</reference>
<evidence type="ECO:0000313" key="6">
    <source>
        <dbReference type="EMBL" id="PIK57399.1"/>
    </source>
</evidence>